<reference evidence="2" key="2">
    <citation type="submission" date="2011-01" db="EMBL/GenBank/DDBJ databases">
        <title>The Non-contiguous Finished genome of Clostridium papyrosolvens.</title>
        <authorList>
            <person name="Lucas S."/>
            <person name="Copeland A."/>
            <person name="Lapidus A."/>
            <person name="Cheng J.-F."/>
            <person name="Goodwin L."/>
            <person name="Pitluck S."/>
            <person name="Misra M."/>
            <person name="Chertkov O."/>
            <person name="Detter J.C."/>
            <person name="Han C."/>
            <person name="Tapia R."/>
            <person name="Land M."/>
            <person name="Hauser L."/>
            <person name="Kyrpides N."/>
            <person name="Ivanova N."/>
            <person name="Pagani I."/>
            <person name="Mouttaki H."/>
            <person name="He Z."/>
            <person name="Zhou J."/>
            <person name="Hemme C.L."/>
            <person name="Woyke T."/>
        </authorList>
    </citation>
    <scope>NUCLEOTIDE SEQUENCE [LARGE SCALE GENOMIC DNA]</scope>
    <source>
        <strain evidence="2">DSM 2782</strain>
    </source>
</reference>
<evidence type="ECO:0000256" key="1">
    <source>
        <dbReference type="SAM" id="Phobius"/>
    </source>
</evidence>
<keyword evidence="1" id="KW-0812">Transmembrane</keyword>
<evidence type="ECO:0000313" key="2">
    <source>
        <dbReference type="EMBL" id="EGD48023.1"/>
    </source>
</evidence>
<gene>
    <name evidence="2" type="ORF">Cpap_2709</name>
</gene>
<keyword evidence="3" id="KW-1185">Reference proteome</keyword>
<keyword evidence="1" id="KW-1133">Transmembrane helix</keyword>
<keyword evidence="1" id="KW-0472">Membrane</keyword>
<accession>F1TCA8</accession>
<name>F1TCA8_9FIRM</name>
<reference evidence="2" key="1">
    <citation type="submission" date="2009-07" db="EMBL/GenBank/DDBJ databases">
        <authorList>
            <consortium name="US DOE Joint Genome Institute (JGI-PGF)"/>
            <person name="Lucas S."/>
            <person name="Copeland A."/>
            <person name="Lapidus A."/>
            <person name="Glavina del Rio T."/>
            <person name="Tice H."/>
            <person name="Bruce D."/>
            <person name="Goodwin L."/>
            <person name="Pitluck S."/>
            <person name="Larimer F."/>
            <person name="Land M.L."/>
            <person name="Mouttaki H."/>
            <person name="He Z."/>
            <person name="Zhou J."/>
            <person name="Hemme C.L."/>
        </authorList>
    </citation>
    <scope>NUCLEOTIDE SEQUENCE</scope>
    <source>
        <strain evidence="2">DSM 2782</strain>
    </source>
</reference>
<sequence length="105" mass="12148">MNYIFIFSGIAFLIALIHSLVKVFFLEEKWETLIFSNGFDNKNMLEIYSYLTSEGIKCIIVNLESSSSREVASTRNIVPQRLDIHKSHIQKARQLIYKKYGNTLG</sequence>
<organism evidence="2 3">
    <name type="scientific">Ruminiclostridium papyrosolvens DSM 2782</name>
    <dbReference type="NCBI Taxonomy" id="588581"/>
    <lineage>
        <taxon>Bacteria</taxon>
        <taxon>Bacillati</taxon>
        <taxon>Bacillota</taxon>
        <taxon>Clostridia</taxon>
        <taxon>Eubacteriales</taxon>
        <taxon>Oscillospiraceae</taxon>
        <taxon>Ruminiclostridium</taxon>
    </lineage>
</organism>
<feature type="transmembrane region" description="Helical" evidence="1">
    <location>
        <begin position="6"/>
        <end position="25"/>
    </location>
</feature>
<comment type="caution">
    <text evidence="2">The sequence shown here is derived from an EMBL/GenBank/DDBJ whole genome shotgun (WGS) entry which is preliminary data.</text>
</comment>
<dbReference type="STRING" id="588581.Cpap_2709"/>
<dbReference type="eggNOG" id="ENOG50327DA">
    <property type="taxonomic scope" value="Bacteria"/>
</dbReference>
<dbReference type="AlphaFoldDB" id="F1TCA8"/>
<proteinExistence type="predicted"/>
<evidence type="ECO:0000313" key="3">
    <source>
        <dbReference type="Proteomes" id="UP000003860"/>
    </source>
</evidence>
<protein>
    <recommendedName>
        <fullName evidence="4">DUF2007 domain-containing protein</fullName>
    </recommendedName>
</protein>
<dbReference type="Proteomes" id="UP000003860">
    <property type="component" value="Unassembled WGS sequence"/>
</dbReference>
<dbReference type="RefSeq" id="WP_004618843.1">
    <property type="nucleotide sequence ID" value="NZ_ACXX02000005.1"/>
</dbReference>
<dbReference type="OrthoDB" id="9839093at2"/>
<evidence type="ECO:0008006" key="4">
    <source>
        <dbReference type="Google" id="ProtNLM"/>
    </source>
</evidence>
<dbReference type="EMBL" id="ACXX02000005">
    <property type="protein sequence ID" value="EGD48023.1"/>
    <property type="molecule type" value="Genomic_DNA"/>
</dbReference>